<dbReference type="GO" id="GO:0005634">
    <property type="term" value="C:nucleus"/>
    <property type="evidence" value="ECO:0007669"/>
    <property type="project" value="TreeGrafter"/>
</dbReference>
<comment type="caution">
    <text evidence="3">The sequence shown here is derived from an EMBL/GenBank/DDBJ whole genome shotgun (WGS) entry which is preliminary data.</text>
</comment>
<gene>
    <name evidence="3" type="ORF">KHLLAP_LOCUS10470</name>
</gene>
<sequence>MPSKSKKNPEIARAKRMQRQKDLGRMLKRAQKYLGLRPRAAYSSGPLDSSAPWEVSMPVPFKTKASVRFVCVDVEAYERNTNVVTEIGFAILDTEDTMDVPPGENGENWFPLIKAHHLRIDEYSYMVNHDFVKGCPGSFNFGSSEFVALTEVSKVIGTIIGDNHSDDRRPVIMVGHDIKTDLKYLQKVGYNPWRVQHISDEVDTKSMFQRMERNPNGRGLETVCAEMGLSGRNYHNGGNDAVYTLRAMITMTVKRMVDGSDRKVDAQPGEDEWSDGEMDDGGAPERSAEPVKPAAQQSGNKRMVPNVWL</sequence>
<name>A0AAI8VT63_9PEZI</name>
<dbReference type="Gene3D" id="3.30.420.10">
    <property type="entry name" value="Ribonuclease H-like superfamily/Ribonuclease H"/>
    <property type="match status" value="1"/>
</dbReference>
<dbReference type="Pfam" id="PF21762">
    <property type="entry name" value="DEDDh_C"/>
    <property type="match status" value="1"/>
</dbReference>
<dbReference type="InterPro" id="IPR040151">
    <property type="entry name" value="Gfd2/YDR514C-like"/>
</dbReference>
<accession>A0AAI8VT63</accession>
<dbReference type="Proteomes" id="UP001295740">
    <property type="component" value="Unassembled WGS sequence"/>
</dbReference>
<dbReference type="InterPro" id="IPR036397">
    <property type="entry name" value="RNaseH_sf"/>
</dbReference>
<feature type="compositionally biased region" description="Acidic residues" evidence="1">
    <location>
        <begin position="268"/>
        <end position="282"/>
    </location>
</feature>
<dbReference type="PANTHER" id="PTHR28083">
    <property type="entry name" value="GOOD FOR FULL DBP5 ACTIVITY PROTEIN 2"/>
    <property type="match status" value="1"/>
</dbReference>
<evidence type="ECO:0000313" key="3">
    <source>
        <dbReference type="EMBL" id="CAJ2510002.1"/>
    </source>
</evidence>
<protein>
    <submittedName>
        <fullName evidence="3">Uu.00g059020.m01.CDS01</fullName>
    </submittedName>
</protein>
<reference evidence="3" key="1">
    <citation type="submission" date="2023-10" db="EMBL/GenBank/DDBJ databases">
        <authorList>
            <person name="Hackl T."/>
        </authorList>
    </citation>
    <scope>NUCLEOTIDE SEQUENCE</scope>
</reference>
<evidence type="ECO:0000259" key="2">
    <source>
        <dbReference type="Pfam" id="PF21762"/>
    </source>
</evidence>
<organism evidence="3 4">
    <name type="scientific">Anthostomella pinea</name>
    <dbReference type="NCBI Taxonomy" id="933095"/>
    <lineage>
        <taxon>Eukaryota</taxon>
        <taxon>Fungi</taxon>
        <taxon>Dikarya</taxon>
        <taxon>Ascomycota</taxon>
        <taxon>Pezizomycotina</taxon>
        <taxon>Sordariomycetes</taxon>
        <taxon>Xylariomycetidae</taxon>
        <taxon>Xylariales</taxon>
        <taxon>Xylariaceae</taxon>
        <taxon>Anthostomella</taxon>
    </lineage>
</organism>
<proteinExistence type="predicted"/>
<evidence type="ECO:0000256" key="1">
    <source>
        <dbReference type="SAM" id="MobiDB-lite"/>
    </source>
</evidence>
<dbReference type="SUPFAM" id="SSF53098">
    <property type="entry name" value="Ribonuclease H-like"/>
    <property type="match status" value="1"/>
</dbReference>
<dbReference type="EMBL" id="CAUWAG010000013">
    <property type="protein sequence ID" value="CAJ2510002.1"/>
    <property type="molecule type" value="Genomic_DNA"/>
</dbReference>
<feature type="region of interest" description="Disordered" evidence="1">
    <location>
        <begin position="260"/>
        <end position="309"/>
    </location>
</feature>
<feature type="domain" description="Gfd2/YDR514C-like C-terminal" evidence="2">
    <location>
        <begin position="69"/>
        <end position="251"/>
    </location>
</feature>
<feature type="region of interest" description="Disordered" evidence="1">
    <location>
        <begin position="1"/>
        <end position="20"/>
    </location>
</feature>
<keyword evidence="4" id="KW-1185">Reference proteome</keyword>
<dbReference type="InterPro" id="IPR012337">
    <property type="entry name" value="RNaseH-like_sf"/>
</dbReference>
<dbReference type="InterPro" id="IPR048519">
    <property type="entry name" value="Gfd2/YDR514C-like_C"/>
</dbReference>
<dbReference type="GO" id="GO:0003676">
    <property type="term" value="F:nucleic acid binding"/>
    <property type="evidence" value="ECO:0007669"/>
    <property type="project" value="InterPro"/>
</dbReference>
<evidence type="ECO:0000313" key="4">
    <source>
        <dbReference type="Proteomes" id="UP001295740"/>
    </source>
</evidence>
<dbReference type="AlphaFoldDB" id="A0AAI8VT63"/>
<dbReference type="PANTHER" id="PTHR28083:SF1">
    <property type="entry name" value="GOOD FOR FULL DBP5 ACTIVITY PROTEIN 2"/>
    <property type="match status" value="1"/>
</dbReference>
<feature type="compositionally biased region" description="Basic and acidic residues" evidence="1">
    <location>
        <begin position="7"/>
        <end position="20"/>
    </location>
</feature>